<dbReference type="EMBL" id="JAUUTY010000004">
    <property type="protein sequence ID" value="KAK1651647.1"/>
    <property type="molecule type" value="Genomic_DNA"/>
</dbReference>
<dbReference type="AlphaFoldDB" id="A0AAD8WEX7"/>
<feature type="region of interest" description="Disordered" evidence="1">
    <location>
        <begin position="374"/>
        <end position="405"/>
    </location>
</feature>
<dbReference type="InterPro" id="IPR043502">
    <property type="entry name" value="DNA/RNA_pol_sf"/>
</dbReference>
<evidence type="ECO:0000259" key="2">
    <source>
        <dbReference type="Pfam" id="PF07727"/>
    </source>
</evidence>
<dbReference type="Pfam" id="PF07727">
    <property type="entry name" value="RVT_2"/>
    <property type="match status" value="1"/>
</dbReference>
<feature type="compositionally biased region" description="Polar residues" evidence="1">
    <location>
        <begin position="258"/>
        <end position="267"/>
    </location>
</feature>
<feature type="region of interest" description="Disordered" evidence="1">
    <location>
        <begin position="236"/>
        <end position="267"/>
    </location>
</feature>
<feature type="compositionally biased region" description="Basic residues" evidence="1">
    <location>
        <begin position="242"/>
        <end position="257"/>
    </location>
</feature>
<feature type="compositionally biased region" description="Basic and acidic residues" evidence="1">
    <location>
        <begin position="378"/>
        <end position="405"/>
    </location>
</feature>
<organism evidence="3 4">
    <name type="scientific">Lolium multiflorum</name>
    <name type="common">Italian ryegrass</name>
    <name type="synonym">Lolium perenne subsp. multiflorum</name>
    <dbReference type="NCBI Taxonomy" id="4521"/>
    <lineage>
        <taxon>Eukaryota</taxon>
        <taxon>Viridiplantae</taxon>
        <taxon>Streptophyta</taxon>
        <taxon>Embryophyta</taxon>
        <taxon>Tracheophyta</taxon>
        <taxon>Spermatophyta</taxon>
        <taxon>Magnoliopsida</taxon>
        <taxon>Liliopsida</taxon>
        <taxon>Poales</taxon>
        <taxon>Poaceae</taxon>
        <taxon>BOP clade</taxon>
        <taxon>Pooideae</taxon>
        <taxon>Poodae</taxon>
        <taxon>Poeae</taxon>
        <taxon>Poeae Chloroplast Group 2 (Poeae type)</taxon>
        <taxon>Loliodinae</taxon>
        <taxon>Loliinae</taxon>
        <taxon>Lolium</taxon>
    </lineage>
</organism>
<accession>A0AAD8WEX7</accession>
<dbReference type="Proteomes" id="UP001231189">
    <property type="component" value="Unassembled WGS sequence"/>
</dbReference>
<sequence length="405" mass="46078">MATRLRTDSRRAKQFTDGIVRYDPRRRAFFAAPVSHRDALWEPAWHAAMSDEFVALRQNSTWNLVPRPPGVNLVSCKWIFKTKHCPDGSIDKHKARLVARRFSQQHGIDYGDTFSPVVKSATVRLVLSLAVSRGWTLRQIDVSNAFLHGFLTEEVYMQQPPGFEDAQYPNHVCKLQRSIYGLKQSPRAWRDVSSVLTSLHESPAFARHRPFPRFVPASSRLFPRFLPDADVCKRPSQLNGSHHSRRHPFLHHKHSPRRSTAVSSTTSWQWQTAPAMASSLHRRHLQHHLHHRIRSLASTLPPVKSGNGEGWRITVHIVSSGGEALELQARQRREAAHAADVAAFDPPGPAIAESAAAAAWQEEAIADTIAAFDASTEGEARRQRTEEMSRWWDDERRRQREERDA</sequence>
<keyword evidence="4" id="KW-1185">Reference proteome</keyword>
<feature type="domain" description="Reverse transcriptase Ty1/copia-type" evidence="2">
    <location>
        <begin position="59"/>
        <end position="199"/>
    </location>
</feature>
<proteinExistence type="predicted"/>
<name>A0AAD8WEX7_LOLMU</name>
<evidence type="ECO:0000313" key="4">
    <source>
        <dbReference type="Proteomes" id="UP001231189"/>
    </source>
</evidence>
<evidence type="ECO:0000313" key="3">
    <source>
        <dbReference type="EMBL" id="KAK1651647.1"/>
    </source>
</evidence>
<dbReference type="SUPFAM" id="SSF56672">
    <property type="entry name" value="DNA/RNA polymerases"/>
    <property type="match status" value="1"/>
</dbReference>
<dbReference type="InterPro" id="IPR013103">
    <property type="entry name" value="RVT_2"/>
</dbReference>
<reference evidence="3" key="1">
    <citation type="submission" date="2023-07" db="EMBL/GenBank/DDBJ databases">
        <title>A chromosome-level genome assembly of Lolium multiflorum.</title>
        <authorList>
            <person name="Chen Y."/>
            <person name="Copetti D."/>
            <person name="Kolliker R."/>
            <person name="Studer B."/>
        </authorList>
    </citation>
    <scope>NUCLEOTIDE SEQUENCE</scope>
    <source>
        <strain evidence="3">02402/16</strain>
        <tissue evidence="3">Leaf</tissue>
    </source>
</reference>
<comment type="caution">
    <text evidence="3">The sequence shown here is derived from an EMBL/GenBank/DDBJ whole genome shotgun (WGS) entry which is preliminary data.</text>
</comment>
<gene>
    <name evidence="3" type="ORF">QYE76_069452</name>
</gene>
<evidence type="ECO:0000256" key="1">
    <source>
        <dbReference type="SAM" id="MobiDB-lite"/>
    </source>
</evidence>
<protein>
    <recommendedName>
        <fullName evidence="2">Reverse transcriptase Ty1/copia-type domain-containing protein</fullName>
    </recommendedName>
</protein>